<keyword evidence="2" id="KW-1185">Reference proteome</keyword>
<dbReference type="RefSeq" id="WP_042210301.1">
    <property type="nucleotide sequence ID" value="NZ_CP009285.1"/>
</dbReference>
<name>A0A089LA18_PAEBO</name>
<gene>
    <name evidence="1" type="ORF">PBOR_02680</name>
</gene>
<dbReference type="EMBL" id="CP009285">
    <property type="protein sequence ID" value="AIQ55988.1"/>
    <property type="molecule type" value="Genomic_DNA"/>
</dbReference>
<dbReference type="KEGG" id="pbd:PBOR_02680"/>
<accession>A0A089LA18</accession>
<proteinExistence type="predicted"/>
<protein>
    <submittedName>
        <fullName evidence="1">Uncharacterized protein</fullName>
    </submittedName>
</protein>
<evidence type="ECO:0000313" key="1">
    <source>
        <dbReference type="EMBL" id="AIQ55988.1"/>
    </source>
</evidence>
<dbReference type="OrthoDB" id="2644473at2"/>
<evidence type="ECO:0000313" key="2">
    <source>
        <dbReference type="Proteomes" id="UP000029518"/>
    </source>
</evidence>
<dbReference type="AlphaFoldDB" id="A0A089LA18"/>
<reference evidence="1" key="1">
    <citation type="submission" date="2014-08" db="EMBL/GenBank/DDBJ databases">
        <title>Comparative genomics of the Paenibacillus odorifer group.</title>
        <authorList>
            <person name="den Bakker H.C."/>
            <person name="Tsai Y.-C.Y.-C."/>
            <person name="Martin N."/>
            <person name="Korlach J."/>
            <person name="Wiedmann M."/>
        </authorList>
    </citation>
    <scope>NUCLEOTIDE SEQUENCE [LARGE SCALE GENOMIC DNA]</scope>
    <source>
        <strain evidence="1">DSM 13188</strain>
    </source>
</reference>
<dbReference type="Proteomes" id="UP000029518">
    <property type="component" value="Chromosome"/>
</dbReference>
<organism evidence="1 2">
    <name type="scientific">Paenibacillus borealis</name>
    <dbReference type="NCBI Taxonomy" id="160799"/>
    <lineage>
        <taxon>Bacteria</taxon>
        <taxon>Bacillati</taxon>
        <taxon>Bacillota</taxon>
        <taxon>Bacilli</taxon>
        <taxon>Bacillales</taxon>
        <taxon>Paenibacillaceae</taxon>
        <taxon>Paenibacillus</taxon>
    </lineage>
</organism>
<sequence length="88" mass="10176">MNHSRVVTGRIIEINDNRVLTQQGETLCTYHPRYYMLPEAETWTPAECDLNEAPVIQLGGIGRASVPTRRWKARLHWFSPQKKSANRI</sequence>
<dbReference type="HOGENOM" id="CLU_2396819_0_0_9"/>